<protein>
    <submittedName>
        <fullName evidence="1">Benenodin family lasso peptide</fullName>
    </submittedName>
</protein>
<evidence type="ECO:0000313" key="1">
    <source>
        <dbReference type="EMBL" id="MEN7537284.1"/>
    </source>
</evidence>
<comment type="caution">
    <text evidence="1">The sequence shown here is derived from an EMBL/GenBank/DDBJ whole genome shotgun (WGS) entry which is preliminary data.</text>
</comment>
<dbReference type="EMBL" id="JBDLBR010000002">
    <property type="protein sequence ID" value="MEN7537284.1"/>
    <property type="molecule type" value="Genomic_DNA"/>
</dbReference>
<sequence length="41" mass="4319">MDMQDLRELVDLGAASVETQGDGLEPFDIGGLQRVAGIADD</sequence>
<dbReference type="Proteomes" id="UP001484535">
    <property type="component" value="Unassembled WGS sequence"/>
</dbReference>
<name>A0ABV0CWP5_9SPHN</name>
<dbReference type="RefSeq" id="WP_346784728.1">
    <property type="nucleotide sequence ID" value="NZ_JBDLBR010000002.1"/>
</dbReference>
<reference evidence="1 2" key="1">
    <citation type="submission" date="2024-05" db="EMBL/GenBank/DDBJ databases">
        <authorList>
            <person name="Park S."/>
        </authorList>
    </citation>
    <scope>NUCLEOTIDE SEQUENCE [LARGE SCALE GENOMIC DNA]</scope>
    <source>
        <strain evidence="1 2">DGU5</strain>
    </source>
</reference>
<accession>A0ABV0CWP5</accession>
<dbReference type="InterPro" id="IPR049805">
    <property type="entry name" value="Lasso_benenodin"/>
</dbReference>
<dbReference type="Pfam" id="PF24178">
    <property type="entry name" value="Subterisin"/>
    <property type="match status" value="1"/>
</dbReference>
<organism evidence="1 2">
    <name type="scientific">Aurantiacibacter flavus</name>
    <dbReference type="NCBI Taxonomy" id="3145232"/>
    <lineage>
        <taxon>Bacteria</taxon>
        <taxon>Pseudomonadati</taxon>
        <taxon>Pseudomonadota</taxon>
        <taxon>Alphaproteobacteria</taxon>
        <taxon>Sphingomonadales</taxon>
        <taxon>Erythrobacteraceae</taxon>
        <taxon>Aurantiacibacter</taxon>
    </lineage>
</organism>
<evidence type="ECO:0000313" key="2">
    <source>
        <dbReference type="Proteomes" id="UP001484535"/>
    </source>
</evidence>
<keyword evidence="2" id="KW-1185">Reference proteome</keyword>
<proteinExistence type="predicted"/>
<gene>
    <name evidence="1" type="ORF">ABDJ38_08870</name>
</gene>
<dbReference type="NCBIfam" id="NF033522">
    <property type="entry name" value="lasso_benenodin"/>
    <property type="match status" value="1"/>
</dbReference>